<comment type="caution">
    <text evidence="1">The sequence shown here is derived from an EMBL/GenBank/DDBJ whole genome shotgun (WGS) entry which is preliminary data.</text>
</comment>
<reference evidence="1 2" key="1">
    <citation type="submission" date="2024-07" db="EMBL/GenBank/DDBJ databases">
        <title>The genome sequence of type strain Sediminicola arcticus GDMCC 1.2805.</title>
        <authorList>
            <person name="Liu Y."/>
        </authorList>
    </citation>
    <scope>NUCLEOTIDE SEQUENCE [LARGE SCALE GENOMIC DNA]</scope>
    <source>
        <strain evidence="1 2">GDMCC 1.2805</strain>
    </source>
</reference>
<sequence>MAKVFRFHEGNNLYDWQDSNPLNDKAIAAIEDPNGEHASREITSIPSPFARIDLMRTAFKEVANTNLIGRTIHHKMVSDALDIGQIFFNYEKFKDKIEIISWDPKHDLDNLVNSNNPNHRLLGESLRLYFIEDAGTYNFKDLNKLYLINYKDGPNAINIIGGTSPASLFFTSANKFDLHDFQDGSDTFLDDVYCPLHKRDPEYIKYLFSLGKSIPNFVSKFSQVNDYFDETQKQLDTEFRAVLNQLTSTSNNDLPSLSINGGGEIIEIFNIPLKKSRDKSDKIKDSKFVLAAEKGIDGNLPPLVLPNDIFSGQLRYVTDNWIQSNRAPHFDNNPVDQRVLPFDGNKYPYLTISDFLEPVIIRTEYPIDDYYFNKGNYEGGKSFLLPIKPLFFEYFPVDFLRKVINGEKAFELKPLQNGSVEAILRIPIQQNNHITFRRTYYSPVNQAHKPDTKVAENKGAVIENRINLAITPFYKFPIGVEPEYNIAFYDADFIPLLEDNAYEFKYFDNKNHEIPNVQKVQRRFKEEENINMFGYVVNHNFDYIQIKHSFGSGLILPEFEKRVNKGTSQFSFAIDFGTTNSHIEYSVDGNIPQPFEITNHENRHCGRLIDDTKFDEPYLKLNKDDILPNEIGLGSTYQMPQRTAVSYHKKTNFSQPVFSMGNINIPFKYERLSFALNTEIKTNLKWNNDANSSTLMQQFFEQLIKMIRNKVLLNNGDLEKTKIVWSYPASMLEYQLIRLEEKWTNTIHKYLGKDINIQKVCESLTPFYYYTNVEGKAALEKPMVSLDIGGGTSDVAVYKVDNPILFSSYKFAGDAIFGDNYNRNININGFVQKYHHKLSLILQENKQGNLKGIMESIKERNNSNDAINALFSLENNKQLKDKKINISFLSHLKEDNEFKIIFLLFYVAQVYHVAQLLKSKDIEIPSSFTFSGTASKLLTIIDASPTHTMLQKLVNLVFKHIFELESTPSIEINLPNNPKELASKGALYFEKAKKVDLKEIREVLLSKEILISTSPEYNYSNVSNLEKEALSTYDEFLSFFFNLNKQLSFRDYFGIEKDIIDFSQTFLESKKVNSLKMGIKSKLAEIEHHEDEPISETLFFYPLVGCLGELAYELTTKRQ</sequence>
<organism evidence="1 2">
    <name type="scientific">Sediminicola arcticus</name>
    <dbReference type="NCBI Taxonomy" id="1574308"/>
    <lineage>
        <taxon>Bacteria</taxon>
        <taxon>Pseudomonadati</taxon>
        <taxon>Bacteroidota</taxon>
        <taxon>Flavobacteriia</taxon>
        <taxon>Flavobacteriales</taxon>
        <taxon>Flavobacteriaceae</taxon>
        <taxon>Sediminicola</taxon>
    </lineage>
</organism>
<accession>A0ABV2SPR5</accession>
<dbReference type="EMBL" id="JBEXAE010000001">
    <property type="protein sequence ID" value="MET6989149.1"/>
    <property type="molecule type" value="Genomic_DNA"/>
</dbReference>
<gene>
    <name evidence="1" type="ORF">ABXZ36_00645</name>
</gene>
<dbReference type="RefSeq" id="WP_354613518.1">
    <property type="nucleotide sequence ID" value="NZ_JBEXAE010000001.1"/>
</dbReference>
<keyword evidence="2" id="KW-1185">Reference proteome</keyword>
<proteinExistence type="predicted"/>
<dbReference type="Proteomes" id="UP001549799">
    <property type="component" value="Unassembled WGS sequence"/>
</dbReference>
<evidence type="ECO:0008006" key="3">
    <source>
        <dbReference type="Google" id="ProtNLM"/>
    </source>
</evidence>
<protein>
    <recommendedName>
        <fullName evidence="3">Virulence factor SrfB</fullName>
    </recommendedName>
</protein>
<evidence type="ECO:0000313" key="1">
    <source>
        <dbReference type="EMBL" id="MET6989149.1"/>
    </source>
</evidence>
<name>A0ABV2SPR5_9FLAO</name>
<evidence type="ECO:0000313" key="2">
    <source>
        <dbReference type="Proteomes" id="UP001549799"/>
    </source>
</evidence>